<sequence length="64" mass="7078">MSNQVDEIEVGEILAETARKVGGYTYSISSTHPYGTWNTEMGYGLLDAYAAVQEAKARLNYSQK</sequence>
<dbReference type="Gene3D" id="3.40.50.200">
    <property type="entry name" value="Peptidase S8/S53 domain"/>
    <property type="match status" value="1"/>
</dbReference>
<keyword evidence="2" id="KW-1185">Reference proteome</keyword>
<dbReference type="Proteomes" id="UP000620874">
    <property type="component" value="Unassembled WGS sequence"/>
</dbReference>
<protein>
    <submittedName>
        <fullName evidence="1">Uncharacterized protein</fullName>
    </submittedName>
</protein>
<gene>
    <name evidence="1" type="ORF">H9625_16425</name>
</gene>
<proteinExistence type="predicted"/>
<name>A0ABR8YCQ8_9BACT</name>
<comment type="caution">
    <text evidence="1">The sequence shown here is derived from an EMBL/GenBank/DDBJ whole genome shotgun (WGS) entry which is preliminary data.</text>
</comment>
<dbReference type="EMBL" id="JACSPP010000088">
    <property type="protein sequence ID" value="MBD8041995.1"/>
    <property type="molecule type" value="Genomic_DNA"/>
</dbReference>
<organism evidence="1 2">
    <name type="scientific">Phocaeicola intestinalis</name>
    <dbReference type="NCBI Taxonomy" id="2762212"/>
    <lineage>
        <taxon>Bacteria</taxon>
        <taxon>Pseudomonadati</taxon>
        <taxon>Bacteroidota</taxon>
        <taxon>Bacteroidia</taxon>
        <taxon>Bacteroidales</taxon>
        <taxon>Bacteroidaceae</taxon>
        <taxon>Phocaeicola</taxon>
    </lineage>
</organism>
<dbReference type="InterPro" id="IPR036852">
    <property type="entry name" value="Peptidase_S8/S53_dom_sf"/>
</dbReference>
<evidence type="ECO:0000313" key="2">
    <source>
        <dbReference type="Proteomes" id="UP000620874"/>
    </source>
</evidence>
<evidence type="ECO:0000313" key="1">
    <source>
        <dbReference type="EMBL" id="MBD8041995.1"/>
    </source>
</evidence>
<reference evidence="1 2" key="1">
    <citation type="submission" date="2020-08" db="EMBL/GenBank/DDBJ databases">
        <title>A Genomic Blueprint of the Chicken Gut Microbiome.</title>
        <authorList>
            <person name="Gilroy R."/>
            <person name="Ravi A."/>
            <person name="Getino M."/>
            <person name="Pursley I."/>
            <person name="Horton D.L."/>
            <person name="Alikhan N.-F."/>
            <person name="Baker D."/>
            <person name="Gharbi K."/>
            <person name="Hall N."/>
            <person name="Watson M."/>
            <person name="Adriaenssens E.M."/>
            <person name="Foster-Nyarko E."/>
            <person name="Jarju S."/>
            <person name="Secka A."/>
            <person name="Antonio M."/>
            <person name="Oren A."/>
            <person name="Chaudhuri R."/>
            <person name="La Ragione R.M."/>
            <person name="Hildebrand F."/>
            <person name="Pallen M.J."/>
        </authorList>
    </citation>
    <scope>NUCLEOTIDE SEQUENCE [LARGE SCALE GENOMIC DNA]</scope>
    <source>
        <strain evidence="1 2">Sa1CVN1</strain>
    </source>
</reference>
<accession>A0ABR8YCQ8</accession>
<dbReference type="SUPFAM" id="SSF52743">
    <property type="entry name" value="Subtilisin-like"/>
    <property type="match status" value="1"/>
</dbReference>
<dbReference type="RefSeq" id="WP_191765368.1">
    <property type="nucleotide sequence ID" value="NZ_JACSPP010000088.1"/>
</dbReference>